<evidence type="ECO:0000256" key="2">
    <source>
        <dbReference type="ARBA" id="ARBA00022630"/>
    </source>
</evidence>
<dbReference type="InterPro" id="IPR003953">
    <property type="entry name" value="FAD-dep_OxRdtase_2_FAD-bd"/>
</dbReference>
<evidence type="ECO:0000313" key="8">
    <source>
        <dbReference type="Proteomes" id="UP000679690"/>
    </source>
</evidence>
<feature type="compositionally biased region" description="Low complexity" evidence="5">
    <location>
        <begin position="253"/>
        <end position="265"/>
    </location>
</feature>
<feature type="domain" description="FAD-dependent oxidoreductase 2 FAD-binding" evidence="6">
    <location>
        <begin position="339"/>
        <end position="617"/>
    </location>
</feature>
<keyword evidence="4" id="KW-0560">Oxidoreductase</keyword>
<evidence type="ECO:0000256" key="3">
    <source>
        <dbReference type="ARBA" id="ARBA00022827"/>
    </source>
</evidence>
<gene>
    <name evidence="7" type="ORF">J5X75_10070</name>
</gene>
<feature type="compositionally biased region" description="Pro residues" evidence="5">
    <location>
        <begin position="222"/>
        <end position="238"/>
    </location>
</feature>
<name>A0ABS3UJC9_9ACTN</name>
<keyword evidence="2" id="KW-0285">Flavoprotein</keyword>
<dbReference type="PANTHER" id="PTHR43400:SF10">
    <property type="entry name" value="3-OXOSTEROID 1-DEHYDROGENASE"/>
    <property type="match status" value="1"/>
</dbReference>
<keyword evidence="8" id="KW-1185">Reference proteome</keyword>
<dbReference type="SUPFAM" id="SSF51905">
    <property type="entry name" value="FAD/NAD(P)-binding domain"/>
    <property type="match status" value="1"/>
</dbReference>
<comment type="cofactor">
    <cofactor evidence="1">
        <name>FAD</name>
        <dbReference type="ChEBI" id="CHEBI:57692"/>
    </cofactor>
</comment>
<evidence type="ECO:0000259" key="6">
    <source>
        <dbReference type="Pfam" id="PF00890"/>
    </source>
</evidence>
<dbReference type="PANTHER" id="PTHR43400">
    <property type="entry name" value="FUMARATE REDUCTASE"/>
    <property type="match status" value="1"/>
</dbReference>
<protein>
    <submittedName>
        <fullName evidence="7">FAD-dependent oxidoreductase</fullName>
    </submittedName>
</protein>
<feature type="region of interest" description="Disordered" evidence="5">
    <location>
        <begin position="637"/>
        <end position="667"/>
    </location>
</feature>
<evidence type="ECO:0000256" key="4">
    <source>
        <dbReference type="ARBA" id="ARBA00023002"/>
    </source>
</evidence>
<feature type="region of interest" description="Disordered" evidence="5">
    <location>
        <begin position="213"/>
        <end position="285"/>
    </location>
</feature>
<dbReference type="EMBL" id="JAGFNS010000005">
    <property type="protein sequence ID" value="MBO3737868.1"/>
    <property type="molecule type" value="Genomic_DNA"/>
</dbReference>
<comment type="caution">
    <text evidence="7">The sequence shown here is derived from an EMBL/GenBank/DDBJ whole genome shotgun (WGS) entry which is preliminary data.</text>
</comment>
<evidence type="ECO:0000256" key="5">
    <source>
        <dbReference type="SAM" id="MobiDB-lite"/>
    </source>
</evidence>
<dbReference type="Gene3D" id="3.50.50.60">
    <property type="entry name" value="FAD/NAD(P)-binding domain"/>
    <property type="match status" value="3"/>
</dbReference>
<evidence type="ECO:0000256" key="1">
    <source>
        <dbReference type="ARBA" id="ARBA00001974"/>
    </source>
</evidence>
<proteinExistence type="predicted"/>
<dbReference type="InterPro" id="IPR036188">
    <property type="entry name" value="FAD/NAD-bd_sf"/>
</dbReference>
<accession>A0ABS3UJC9</accession>
<organism evidence="7 8">
    <name type="scientific">Actinoplanes flavus</name>
    <dbReference type="NCBI Taxonomy" id="2820290"/>
    <lineage>
        <taxon>Bacteria</taxon>
        <taxon>Bacillati</taxon>
        <taxon>Actinomycetota</taxon>
        <taxon>Actinomycetes</taxon>
        <taxon>Micromonosporales</taxon>
        <taxon>Micromonosporaceae</taxon>
        <taxon>Actinoplanes</taxon>
    </lineage>
</organism>
<dbReference type="SUPFAM" id="SSF56425">
    <property type="entry name" value="Succinate dehydrogenase/fumarate reductase flavoprotein, catalytic domain"/>
    <property type="match status" value="1"/>
</dbReference>
<sequence length="801" mass="83428">MTTTSYASSVFTRTGYSYPAGSGEVHVDESATVVVVGFGAAGVCAAIEAAEAGADVLVIDRFTGGGATAISGGVVYAGGGTRQQRAAGVTDTPSAMYAYLRHEVGDAVSPATLHRFCDESADMLAWLEDHGVPFDARLCPYKTSYPTNRHYLYQSGSEHAHPDPAPRGHRVHAPGTSGGTLHTRLVAAARTLGVRFLPQTQALSLILTPSPAAASPAAASPAAPPPASSLPAAPPTGSPLPGSSASGPPPLGSPSIEPSGGEPSPTAEPSPGRQAATSAAGADHAERRVVGVECRTLRDAPAWARLAHRRLHRWSVKPGLYLPGFGRAMHRLAARIENRHGRTLRIQAGAVVLAAGGFVFNREMMREHAPGYRGLRLGTPGDDGSGIRLGTAAGAGVRHLGRVTLWRFLTPPSALLGGVLIDRDGHRFCDESRYGAALGDAILHRPGGRAWLLIDATVLAEARRQSRSQTLWFQRLPTWWLLTVKRLRAPTLDRLAGRAGIDPSTLATTVTANNTTAAATGSEADAPIRETLDDDSAVSGAVGYDQVGKPLALVRPLIRPPFSLLDVSLRASPAPMLTLGGLTVDEETGGVLCPDSTEIPGLFAAGRTAVGICSGSYVSGLSLADCVFSGRRAGRAAAMSPRPEPAPKPVPEPNPETTVQHTTADSSDPTRLALSAVSVGFRQPLKPAGLVRSALSAVSTGLRQRLRPATPFRLALSAFLGGLRLLLGSATPFRLALSAFLGWLRQLLKPAGLVRLGSGGWAWRGSKASSRGVRRGARLLRDGGGRAGWGDGTGQWGRTEG</sequence>
<keyword evidence="3" id="KW-0274">FAD</keyword>
<dbReference type="Proteomes" id="UP000679690">
    <property type="component" value="Unassembled WGS sequence"/>
</dbReference>
<evidence type="ECO:0000313" key="7">
    <source>
        <dbReference type="EMBL" id="MBO3737868.1"/>
    </source>
</evidence>
<dbReference type="Pfam" id="PF00890">
    <property type="entry name" value="FAD_binding_2"/>
    <property type="match status" value="2"/>
</dbReference>
<feature type="region of interest" description="Disordered" evidence="5">
    <location>
        <begin position="154"/>
        <end position="179"/>
    </location>
</feature>
<feature type="compositionally biased region" description="Pro residues" evidence="5">
    <location>
        <begin position="642"/>
        <end position="654"/>
    </location>
</feature>
<dbReference type="Gene3D" id="3.90.700.10">
    <property type="entry name" value="Succinate dehydrogenase/fumarate reductase flavoprotein, catalytic domain"/>
    <property type="match status" value="1"/>
</dbReference>
<feature type="compositionally biased region" description="Polar residues" evidence="5">
    <location>
        <begin position="657"/>
        <end position="667"/>
    </location>
</feature>
<dbReference type="InterPro" id="IPR050315">
    <property type="entry name" value="FAD-oxidoreductase_2"/>
</dbReference>
<reference evidence="7 8" key="1">
    <citation type="submission" date="2021-03" db="EMBL/GenBank/DDBJ databases">
        <title>Actinoplanes flavus sp. nov., a novel actinomycete isolated from Coconut Palm rhizosphere soil.</title>
        <authorList>
            <person name="Luo X."/>
        </authorList>
    </citation>
    <scope>NUCLEOTIDE SEQUENCE [LARGE SCALE GENOMIC DNA]</scope>
    <source>
        <strain evidence="7 8">NEAU-H7</strain>
    </source>
</reference>
<feature type="domain" description="FAD-dependent oxidoreductase 2 FAD-binding" evidence="6">
    <location>
        <begin position="33"/>
        <end position="209"/>
    </location>
</feature>
<dbReference type="InterPro" id="IPR027477">
    <property type="entry name" value="Succ_DH/fumarate_Rdtase_cat_sf"/>
</dbReference>